<dbReference type="Pfam" id="PF01527">
    <property type="entry name" value="HTH_Tnp_1"/>
    <property type="match status" value="1"/>
</dbReference>
<proteinExistence type="predicted"/>
<name>A0A433H6N9_9BACI</name>
<dbReference type="OrthoDB" id="9781005at2"/>
<dbReference type="SUPFAM" id="SSF53098">
    <property type="entry name" value="Ribonuclease H-like"/>
    <property type="match status" value="1"/>
</dbReference>
<comment type="caution">
    <text evidence="3">The sequence shown here is derived from an EMBL/GenBank/DDBJ whole genome shotgun (WGS) entry which is preliminary data.</text>
</comment>
<reference evidence="3 4" key="1">
    <citation type="submission" date="2018-12" db="EMBL/GenBank/DDBJ databases">
        <title>Bacillus chawlae sp. nov., Bacillus glennii sp. nov., and Bacillus saganii sp. nov. Isolated from the Vehicle Assembly Building at Kennedy Space Center where the Viking Spacecraft were Assembled.</title>
        <authorList>
            <person name="Seuylemezian A."/>
            <person name="Vaishampayan P."/>
        </authorList>
    </citation>
    <scope>NUCLEOTIDE SEQUENCE [LARGE SCALE GENOMIC DNA]</scope>
    <source>
        <strain evidence="3 4">L5</strain>
    </source>
</reference>
<dbReference type="PROSITE" id="PS50994">
    <property type="entry name" value="INTEGRASE"/>
    <property type="match status" value="1"/>
</dbReference>
<dbReference type="SUPFAM" id="SSF46689">
    <property type="entry name" value="Homeodomain-like"/>
    <property type="match status" value="1"/>
</dbReference>
<dbReference type="Pfam" id="PF13276">
    <property type="entry name" value="HTH_21"/>
    <property type="match status" value="1"/>
</dbReference>
<accession>A0A433H6N9</accession>
<dbReference type="RefSeq" id="WP_126867373.1">
    <property type="nucleotide sequence ID" value="NZ_JAUSTX010000051.1"/>
</dbReference>
<dbReference type="EMBL" id="RYZZ01000065">
    <property type="protein sequence ID" value="RUQ23950.1"/>
    <property type="molecule type" value="Genomic_DNA"/>
</dbReference>
<sequence>MKRTKHSKDFKLQVVKEATETGNKSLVARRYELNPNMVSRWCTEYKNGKFGDVDVAVLPDLDSKQLSKENEKLKVILCEKDLEIAILRDLIKKKNPPLAEKLEVADQWIQKGYSIAKVLKIIGIARSTYYYQKNYRVEEKKVSEGRPAPGYSYTEDGNKISDEQIKELLLEEIAGDAYNYGYRKLTKVLRRNHKLIINKKKVYRLCKELGILRPQRQKKSSYPRKLARNRTITGSNQLWEADIKYGYIEGEDRFFFVLSVIDVYDRGIVDYHMGLSCTAKDTIQALHRALFNRQQFDQLEKLVIRTDNGPQFISHTFEEFCENYKVEHERIPPKTPNMNAHIESFHRIFEDDCLSRWQFETYAEAYEAVTEFMVFYNERRIHSSILDLSPKEFYEKQMRENIKIKEIRL</sequence>
<dbReference type="Pfam" id="PF13333">
    <property type="entry name" value="rve_2"/>
    <property type="match status" value="1"/>
</dbReference>
<protein>
    <submittedName>
        <fullName evidence="3">IS3 family transposase</fullName>
    </submittedName>
</protein>
<keyword evidence="4" id="KW-1185">Reference proteome</keyword>
<dbReference type="PANTHER" id="PTHR46889">
    <property type="entry name" value="TRANSPOSASE INSF FOR INSERTION SEQUENCE IS3B-RELATED"/>
    <property type="match status" value="1"/>
</dbReference>
<organism evidence="3 4">
    <name type="scientific">Peribacillus cavernae</name>
    <dbReference type="NCBI Taxonomy" id="1674310"/>
    <lineage>
        <taxon>Bacteria</taxon>
        <taxon>Bacillati</taxon>
        <taxon>Bacillota</taxon>
        <taxon>Bacilli</taxon>
        <taxon>Bacillales</taxon>
        <taxon>Bacillaceae</taxon>
        <taxon>Peribacillus</taxon>
    </lineage>
</organism>
<evidence type="ECO:0000259" key="2">
    <source>
        <dbReference type="PROSITE" id="PS50994"/>
    </source>
</evidence>
<dbReference type="Gene3D" id="3.30.420.10">
    <property type="entry name" value="Ribonuclease H-like superfamily/Ribonuclease H"/>
    <property type="match status" value="1"/>
</dbReference>
<dbReference type="InterPro" id="IPR036397">
    <property type="entry name" value="RNaseH_sf"/>
</dbReference>
<evidence type="ECO:0000256" key="1">
    <source>
        <dbReference type="ARBA" id="ARBA00002286"/>
    </source>
</evidence>
<comment type="function">
    <text evidence="1">Involved in the transposition of the insertion sequence.</text>
</comment>
<dbReference type="NCBIfam" id="NF033516">
    <property type="entry name" value="transpos_IS3"/>
    <property type="match status" value="1"/>
</dbReference>
<dbReference type="GO" id="GO:0004803">
    <property type="term" value="F:transposase activity"/>
    <property type="evidence" value="ECO:0007669"/>
    <property type="project" value="InterPro"/>
</dbReference>
<dbReference type="AlphaFoldDB" id="A0A433H6N9"/>
<dbReference type="Proteomes" id="UP000267430">
    <property type="component" value="Unassembled WGS sequence"/>
</dbReference>
<dbReference type="PANTHER" id="PTHR46889:SF4">
    <property type="entry name" value="TRANSPOSASE INSO FOR INSERTION SEQUENCE ELEMENT IS911B-RELATED"/>
    <property type="match status" value="1"/>
</dbReference>
<dbReference type="InterPro" id="IPR048020">
    <property type="entry name" value="Transpos_IS3"/>
</dbReference>
<dbReference type="InterPro" id="IPR002514">
    <property type="entry name" value="Transposase_8"/>
</dbReference>
<evidence type="ECO:0000313" key="4">
    <source>
        <dbReference type="Proteomes" id="UP000267430"/>
    </source>
</evidence>
<dbReference type="GO" id="GO:0006313">
    <property type="term" value="P:DNA transposition"/>
    <property type="evidence" value="ECO:0007669"/>
    <property type="project" value="InterPro"/>
</dbReference>
<dbReference type="InterPro" id="IPR012337">
    <property type="entry name" value="RNaseH-like_sf"/>
</dbReference>
<dbReference type="GO" id="GO:0015074">
    <property type="term" value="P:DNA integration"/>
    <property type="evidence" value="ECO:0007669"/>
    <property type="project" value="InterPro"/>
</dbReference>
<feature type="domain" description="Integrase catalytic" evidence="2">
    <location>
        <begin position="219"/>
        <end position="398"/>
    </location>
</feature>
<gene>
    <name evidence="3" type="ORF">ELQ35_22355</name>
</gene>
<dbReference type="InterPro" id="IPR009057">
    <property type="entry name" value="Homeodomain-like_sf"/>
</dbReference>
<dbReference type="InterPro" id="IPR001584">
    <property type="entry name" value="Integrase_cat-core"/>
</dbReference>
<dbReference type="InterPro" id="IPR025948">
    <property type="entry name" value="HTH-like_dom"/>
</dbReference>
<dbReference type="Pfam" id="PF00665">
    <property type="entry name" value="rve"/>
    <property type="match status" value="1"/>
</dbReference>
<dbReference type="GO" id="GO:0003677">
    <property type="term" value="F:DNA binding"/>
    <property type="evidence" value="ECO:0007669"/>
    <property type="project" value="InterPro"/>
</dbReference>
<evidence type="ECO:0000313" key="3">
    <source>
        <dbReference type="EMBL" id="RUQ23950.1"/>
    </source>
</evidence>
<dbReference type="InterPro" id="IPR050900">
    <property type="entry name" value="Transposase_IS3/IS150/IS904"/>
</dbReference>